<gene>
    <name evidence="1" type="ORF">HMPREF9445_01138</name>
</gene>
<proteinExistence type="predicted"/>
<evidence type="ECO:0000313" key="1">
    <source>
        <dbReference type="EMBL" id="EGF52810.1"/>
    </source>
</evidence>
<protein>
    <submittedName>
        <fullName evidence="1">Uncharacterized protein</fullName>
    </submittedName>
</protein>
<reference evidence="1 2" key="1">
    <citation type="submission" date="2011-02" db="EMBL/GenBank/DDBJ databases">
        <authorList>
            <person name="Weinstock G."/>
            <person name="Sodergren E."/>
            <person name="Clifton S."/>
            <person name="Fulton L."/>
            <person name="Fulton B."/>
            <person name="Courtney L."/>
            <person name="Fronick C."/>
            <person name="Harrison M."/>
            <person name="Strong C."/>
            <person name="Farmer C."/>
            <person name="Delahaunty K."/>
            <person name="Markovic C."/>
            <person name="Hall O."/>
            <person name="Minx P."/>
            <person name="Tomlinson C."/>
            <person name="Mitreva M."/>
            <person name="Hou S."/>
            <person name="Chen J."/>
            <person name="Wollam A."/>
            <person name="Pepin K.H."/>
            <person name="Johnson M."/>
            <person name="Bhonagiri V."/>
            <person name="Zhang X."/>
            <person name="Suruliraj S."/>
            <person name="Warren W."/>
            <person name="Chinwalla A."/>
            <person name="Mardis E.R."/>
            <person name="Wilson R.K."/>
        </authorList>
    </citation>
    <scope>NUCLEOTIDE SEQUENCE [LARGE SCALE GENOMIC DNA]</scope>
    <source>
        <strain evidence="1 2">YIT 12056</strain>
    </source>
</reference>
<organism evidence="1 2">
    <name type="scientific">Bacteroides clarus YIT 12056</name>
    <dbReference type="NCBI Taxonomy" id="762984"/>
    <lineage>
        <taxon>Bacteria</taxon>
        <taxon>Pseudomonadati</taxon>
        <taxon>Bacteroidota</taxon>
        <taxon>Bacteroidia</taxon>
        <taxon>Bacteroidales</taxon>
        <taxon>Bacteroidaceae</taxon>
        <taxon>Bacteroides</taxon>
    </lineage>
</organism>
<dbReference type="EMBL" id="AFBM01000010">
    <property type="protein sequence ID" value="EGF52810.1"/>
    <property type="molecule type" value="Genomic_DNA"/>
</dbReference>
<accession>A0ABN0CPK7</accession>
<name>A0ABN0CPK7_9BACE</name>
<comment type="caution">
    <text evidence="1">The sequence shown here is derived from an EMBL/GenBank/DDBJ whole genome shotgun (WGS) entry which is preliminary data.</text>
</comment>
<evidence type="ECO:0000313" key="2">
    <source>
        <dbReference type="Proteomes" id="UP000010321"/>
    </source>
</evidence>
<keyword evidence="2" id="KW-1185">Reference proteome</keyword>
<sequence length="43" mass="5152">MRGKHGLYLLYELSLINQQYHFVFCLVVSLQRLILQRKSMKAI</sequence>
<dbReference type="Proteomes" id="UP000010321">
    <property type="component" value="Unassembled WGS sequence"/>
</dbReference>